<dbReference type="Proteomes" id="UP000287651">
    <property type="component" value="Unassembled WGS sequence"/>
</dbReference>
<protein>
    <submittedName>
        <fullName evidence="1">Uncharacterized protein</fullName>
    </submittedName>
</protein>
<gene>
    <name evidence="1" type="ORF">B296_00053530</name>
</gene>
<dbReference type="AlphaFoldDB" id="A0A426WZH8"/>
<reference evidence="1 2" key="1">
    <citation type="journal article" date="2014" name="Agronomy (Basel)">
        <title>A Draft Genome Sequence for Ensete ventricosum, the Drought-Tolerant Tree Against Hunger.</title>
        <authorList>
            <person name="Harrison J."/>
            <person name="Moore K.A."/>
            <person name="Paszkiewicz K."/>
            <person name="Jones T."/>
            <person name="Grant M."/>
            <person name="Ambacheew D."/>
            <person name="Muzemil S."/>
            <person name="Studholme D.J."/>
        </authorList>
    </citation>
    <scope>NUCLEOTIDE SEQUENCE [LARGE SCALE GENOMIC DNA]</scope>
</reference>
<comment type="caution">
    <text evidence="1">The sequence shown here is derived from an EMBL/GenBank/DDBJ whole genome shotgun (WGS) entry which is preliminary data.</text>
</comment>
<sequence length="228" mass="25008">MSYVVSESSCIPLELDYVGSVHNHSRIHSMLRGMLIVSVEIASRNDQRWSEATSCGVASSLVDDVLVSNDTNMSYIISETKMHPSLVGLCRFMTQLFFDSFDASSYAYRLCRGGIAYNQRWSKLTSYEIASSLVDDVLVPNGVGMSYVVSQQSFIPLELDCVGSGHSHSGIYSMLRGTPIIFVEVASRMIKGGLSPHLDDVLVLNSVGMSYVISEPSYIPPELDRVGS</sequence>
<accession>A0A426WZH8</accession>
<name>A0A426WZH8_ENSVE</name>
<evidence type="ECO:0000313" key="2">
    <source>
        <dbReference type="Proteomes" id="UP000287651"/>
    </source>
</evidence>
<dbReference type="EMBL" id="AMZH03031162">
    <property type="protein sequence ID" value="RRT32633.1"/>
    <property type="molecule type" value="Genomic_DNA"/>
</dbReference>
<proteinExistence type="predicted"/>
<evidence type="ECO:0000313" key="1">
    <source>
        <dbReference type="EMBL" id="RRT32633.1"/>
    </source>
</evidence>
<organism evidence="1 2">
    <name type="scientific">Ensete ventricosum</name>
    <name type="common">Abyssinian banana</name>
    <name type="synonym">Musa ensete</name>
    <dbReference type="NCBI Taxonomy" id="4639"/>
    <lineage>
        <taxon>Eukaryota</taxon>
        <taxon>Viridiplantae</taxon>
        <taxon>Streptophyta</taxon>
        <taxon>Embryophyta</taxon>
        <taxon>Tracheophyta</taxon>
        <taxon>Spermatophyta</taxon>
        <taxon>Magnoliopsida</taxon>
        <taxon>Liliopsida</taxon>
        <taxon>Zingiberales</taxon>
        <taxon>Musaceae</taxon>
        <taxon>Ensete</taxon>
    </lineage>
</organism>